<dbReference type="AlphaFoldDB" id="A0A284S7D3"/>
<proteinExistence type="predicted"/>
<evidence type="ECO:0000313" key="1">
    <source>
        <dbReference type="EMBL" id="SJL16904.1"/>
    </source>
</evidence>
<keyword evidence="2" id="KW-1185">Reference proteome</keyword>
<organism evidence="1 2">
    <name type="scientific">Armillaria ostoyae</name>
    <name type="common">Armillaria root rot fungus</name>
    <dbReference type="NCBI Taxonomy" id="47428"/>
    <lineage>
        <taxon>Eukaryota</taxon>
        <taxon>Fungi</taxon>
        <taxon>Dikarya</taxon>
        <taxon>Basidiomycota</taxon>
        <taxon>Agaricomycotina</taxon>
        <taxon>Agaricomycetes</taxon>
        <taxon>Agaricomycetidae</taxon>
        <taxon>Agaricales</taxon>
        <taxon>Marasmiineae</taxon>
        <taxon>Physalacriaceae</taxon>
        <taxon>Armillaria</taxon>
    </lineage>
</organism>
<protein>
    <submittedName>
        <fullName evidence="1">Uncharacterized protein</fullName>
    </submittedName>
</protein>
<reference evidence="2" key="1">
    <citation type="journal article" date="2017" name="Nat. Ecol. Evol.">
        <title>Genome expansion and lineage-specific genetic innovations in the forest pathogenic fungi Armillaria.</title>
        <authorList>
            <person name="Sipos G."/>
            <person name="Prasanna A.N."/>
            <person name="Walter M.C."/>
            <person name="O'Connor E."/>
            <person name="Balint B."/>
            <person name="Krizsan K."/>
            <person name="Kiss B."/>
            <person name="Hess J."/>
            <person name="Varga T."/>
            <person name="Slot J."/>
            <person name="Riley R."/>
            <person name="Boka B."/>
            <person name="Rigling D."/>
            <person name="Barry K."/>
            <person name="Lee J."/>
            <person name="Mihaltcheva S."/>
            <person name="LaButti K."/>
            <person name="Lipzen A."/>
            <person name="Waldron R."/>
            <person name="Moloney N.M."/>
            <person name="Sperisen C."/>
            <person name="Kredics L."/>
            <person name="Vagvoelgyi C."/>
            <person name="Patrignani A."/>
            <person name="Fitzpatrick D."/>
            <person name="Nagy I."/>
            <person name="Doyle S."/>
            <person name="Anderson J.B."/>
            <person name="Grigoriev I.V."/>
            <person name="Gueldener U."/>
            <person name="Muensterkoetter M."/>
            <person name="Nagy L.G."/>
        </authorList>
    </citation>
    <scope>NUCLEOTIDE SEQUENCE [LARGE SCALE GENOMIC DNA]</scope>
    <source>
        <strain evidence="2">C18/9</strain>
    </source>
</reference>
<sequence>MERSTTYSHSCEEISSTVKSRNIWNTRRFTGNKRIRYDVREAGIYYSVALPPIHLSPFVPILTASSCLVISAALSVDLTLRKVCGPFAIGRLIADASPIFAEFGDTRTISDRLTSVFHKMYGIPIEDGMPVHAYDASPIYTVHSMQRRYFPQQANTLYSLIDILVYLLSDL</sequence>
<dbReference type="OrthoDB" id="10466940at2759"/>
<accession>A0A284S7D3</accession>
<evidence type="ECO:0000313" key="2">
    <source>
        <dbReference type="Proteomes" id="UP000219338"/>
    </source>
</evidence>
<dbReference type="Proteomes" id="UP000219338">
    <property type="component" value="Unassembled WGS sequence"/>
</dbReference>
<name>A0A284S7D3_ARMOS</name>
<gene>
    <name evidence="1" type="ORF">ARMOST_20434</name>
</gene>
<dbReference type="EMBL" id="FUEG01000039">
    <property type="protein sequence ID" value="SJL16904.1"/>
    <property type="molecule type" value="Genomic_DNA"/>
</dbReference>